<dbReference type="AlphaFoldDB" id="A0A6C0I561"/>
<organism evidence="1">
    <name type="scientific">viral metagenome</name>
    <dbReference type="NCBI Taxonomy" id="1070528"/>
    <lineage>
        <taxon>unclassified sequences</taxon>
        <taxon>metagenomes</taxon>
        <taxon>organismal metagenomes</taxon>
    </lineage>
</organism>
<sequence>MGLSTSAVLSTLARSTIALLIPETVPVNVGLFEGALVPMDVATSAAKVESLLIAIANSFKVFSNVGAPPTKSFTAVCTNAVVAICVVLVEDDAVGAVGTPVRDGDANGAFVARAVCVAVEIGLFTSAVLSTLARSTIALLIPETVPENVGLFNVAYLLIKDSPFS</sequence>
<dbReference type="EMBL" id="MN740090">
    <property type="protein sequence ID" value="QHT87506.1"/>
    <property type="molecule type" value="Genomic_DNA"/>
</dbReference>
<evidence type="ECO:0000313" key="1">
    <source>
        <dbReference type="EMBL" id="QHT87506.1"/>
    </source>
</evidence>
<proteinExistence type="predicted"/>
<reference evidence="1" key="1">
    <citation type="journal article" date="2020" name="Nature">
        <title>Giant virus diversity and host interactions through global metagenomics.</title>
        <authorList>
            <person name="Schulz F."/>
            <person name="Roux S."/>
            <person name="Paez-Espino D."/>
            <person name="Jungbluth S."/>
            <person name="Walsh D.A."/>
            <person name="Denef V.J."/>
            <person name="McMahon K.D."/>
            <person name="Konstantinidis K.T."/>
            <person name="Eloe-Fadrosh E.A."/>
            <person name="Kyrpides N.C."/>
            <person name="Woyke T."/>
        </authorList>
    </citation>
    <scope>NUCLEOTIDE SEQUENCE</scope>
    <source>
        <strain evidence="1">GVMAG-M-3300023184-190</strain>
    </source>
</reference>
<name>A0A6C0I561_9ZZZZ</name>
<protein>
    <submittedName>
        <fullName evidence="1">Uncharacterized protein</fullName>
    </submittedName>
</protein>
<accession>A0A6C0I561</accession>